<dbReference type="SUPFAM" id="SSF53448">
    <property type="entry name" value="Nucleotide-diphospho-sugar transferases"/>
    <property type="match status" value="1"/>
</dbReference>
<reference evidence="2 3" key="1">
    <citation type="submission" date="2019-03" db="EMBL/GenBank/DDBJ databases">
        <title>Genomic Encyclopedia of Type Strains, Phase IV (KMG-IV): sequencing the most valuable type-strain genomes for metagenomic binning, comparative biology and taxonomic classification.</title>
        <authorList>
            <person name="Goeker M."/>
        </authorList>
    </citation>
    <scope>NUCLEOTIDE SEQUENCE [LARGE SCALE GENOMIC DNA]</scope>
    <source>
        <strain evidence="2 3">DSM 21667</strain>
    </source>
</reference>
<gene>
    <name evidence="2" type="ORF">DFR29_101326</name>
</gene>
<dbReference type="AlphaFoldDB" id="A0A4R6Z9V6"/>
<keyword evidence="3" id="KW-1185">Reference proteome</keyword>
<keyword evidence="2" id="KW-0808">Transferase</keyword>
<dbReference type="Pfam" id="PF00535">
    <property type="entry name" value="Glycos_transf_2"/>
    <property type="match status" value="1"/>
</dbReference>
<dbReference type="Gene3D" id="3.90.550.10">
    <property type="entry name" value="Spore Coat Polysaccharide Biosynthesis Protein SpsA, Chain A"/>
    <property type="match status" value="1"/>
</dbReference>
<comment type="caution">
    <text evidence="2">The sequence shown here is derived from an EMBL/GenBank/DDBJ whole genome shotgun (WGS) entry which is preliminary data.</text>
</comment>
<dbReference type="EMBL" id="SNZH01000001">
    <property type="protein sequence ID" value="TDR48703.1"/>
    <property type="molecule type" value="Genomic_DNA"/>
</dbReference>
<accession>A0A4R6Z9V6</accession>
<dbReference type="Proteomes" id="UP000295293">
    <property type="component" value="Unassembled WGS sequence"/>
</dbReference>
<dbReference type="PANTHER" id="PTHR43685">
    <property type="entry name" value="GLYCOSYLTRANSFERASE"/>
    <property type="match status" value="1"/>
</dbReference>
<proteinExistence type="predicted"/>
<evidence type="ECO:0000313" key="3">
    <source>
        <dbReference type="Proteomes" id="UP000295293"/>
    </source>
</evidence>
<dbReference type="CDD" id="cd00761">
    <property type="entry name" value="Glyco_tranf_GTA_type"/>
    <property type="match status" value="1"/>
</dbReference>
<name>A0A4R6Z9V6_9GAMM</name>
<organism evidence="2 3">
    <name type="scientific">Tahibacter aquaticus</name>
    <dbReference type="NCBI Taxonomy" id="520092"/>
    <lineage>
        <taxon>Bacteria</taxon>
        <taxon>Pseudomonadati</taxon>
        <taxon>Pseudomonadota</taxon>
        <taxon>Gammaproteobacteria</taxon>
        <taxon>Lysobacterales</taxon>
        <taxon>Rhodanobacteraceae</taxon>
        <taxon>Tahibacter</taxon>
    </lineage>
</organism>
<feature type="domain" description="Glycosyltransferase 2-like" evidence="1">
    <location>
        <begin position="14"/>
        <end position="121"/>
    </location>
</feature>
<dbReference type="PANTHER" id="PTHR43685:SF2">
    <property type="entry name" value="GLYCOSYLTRANSFERASE 2-LIKE DOMAIN-CONTAINING PROTEIN"/>
    <property type="match status" value="1"/>
</dbReference>
<sequence length="293" mass="32430">MSPAVPPSDLPLISIGLPIYNEARFIDATLASLRAQDYPNLEIIVSDNASTDGTYAICEAHAHTDPRLRLERAASNRGATENFLHVLDQARGDFFMWAGGHDLWTPNLVSACLERLRSHPQADLAYASSCWIDADAKPLARESGYADTRGLAPLARFFTVFWGNMHPIMGLMRRRAILECGSMPAMVGGDLVLLSRLALRSEFLHAEGAIWYRREFRVERDHADKLRRYASAETRIGTGTLTRRFPLVALPLALVRSVLAADLPALDKLVALLALPAAFVARYRVGRQRVPDA</sequence>
<dbReference type="InterPro" id="IPR001173">
    <property type="entry name" value="Glyco_trans_2-like"/>
</dbReference>
<dbReference type="InterPro" id="IPR050834">
    <property type="entry name" value="Glycosyltransf_2"/>
</dbReference>
<dbReference type="InterPro" id="IPR029044">
    <property type="entry name" value="Nucleotide-diphossugar_trans"/>
</dbReference>
<evidence type="ECO:0000259" key="1">
    <source>
        <dbReference type="Pfam" id="PF00535"/>
    </source>
</evidence>
<dbReference type="GO" id="GO:0016740">
    <property type="term" value="F:transferase activity"/>
    <property type="evidence" value="ECO:0007669"/>
    <property type="project" value="UniProtKB-KW"/>
</dbReference>
<evidence type="ECO:0000313" key="2">
    <source>
        <dbReference type="EMBL" id="TDR48703.1"/>
    </source>
</evidence>
<protein>
    <submittedName>
        <fullName evidence="2">Glycosyltransferase involved in cell wall biosynthesis</fullName>
    </submittedName>
</protein>
<dbReference type="OrthoDB" id="9802649at2"/>